<sequence length="427" mass="48380">MAEISKIYQNTRVPLGGYILSNKVFPEYKIKEWYLEAFKAGDKQPGDWSGFHSPNIMVVATEASGLPEEVFESIEGLMTGNSKLVLAYNPHYTTGYAAHIVNDPKVVNHKLNCLDAPNVRAKKVLIPGQVDYEWVKDRIENWCESISAEDAKHLDYAFRFDGKWYNPNDIFLVRVMGEFPRESEDVVIPARWIDLAIERWLKMNKEDIEKGGNGYPLKLGVDVAGMGRDKSVLMPRRGNIVLNPKQYAQSDHMALAGMIKSEIEKEDKSNGQNGNDKPDMVKRATAYIDAIGEGAGVYSRCREQKLRVVAVKASEGANLKNARGKIVRTLTDDTRQFTFANMRAYLYWRIRDALDPRNEQPLALPPDDELKADLSNMRYSYRSNGAIIIEEKDEIKKRIGRSPDKGDALSMTFYPERTIPRVTAIHA</sequence>
<dbReference type="EMBL" id="MT142500">
    <property type="protein sequence ID" value="QJA82970.1"/>
    <property type="molecule type" value="Genomic_DNA"/>
</dbReference>
<accession>A0A6M3KMJ7</accession>
<organism evidence="1">
    <name type="scientific">viral metagenome</name>
    <dbReference type="NCBI Taxonomy" id="1070528"/>
    <lineage>
        <taxon>unclassified sequences</taxon>
        <taxon>metagenomes</taxon>
        <taxon>organismal metagenomes</taxon>
    </lineage>
</organism>
<protein>
    <submittedName>
        <fullName evidence="1">Putative terminase</fullName>
    </submittedName>
</protein>
<gene>
    <name evidence="1" type="ORF">MM415A00329_0024</name>
</gene>
<reference evidence="1" key="1">
    <citation type="submission" date="2020-03" db="EMBL/GenBank/DDBJ databases">
        <title>The deep terrestrial virosphere.</title>
        <authorList>
            <person name="Holmfeldt K."/>
            <person name="Nilsson E."/>
            <person name="Simone D."/>
            <person name="Lopez-Fernandez M."/>
            <person name="Wu X."/>
            <person name="de Brujin I."/>
            <person name="Lundin D."/>
            <person name="Andersson A."/>
            <person name="Bertilsson S."/>
            <person name="Dopson M."/>
        </authorList>
    </citation>
    <scope>NUCLEOTIDE SEQUENCE</scope>
    <source>
        <strain evidence="1">MM415A00329</strain>
    </source>
</reference>
<evidence type="ECO:0000313" key="1">
    <source>
        <dbReference type="EMBL" id="QJA82970.1"/>
    </source>
</evidence>
<proteinExistence type="predicted"/>
<dbReference type="Gene3D" id="3.30.420.240">
    <property type="match status" value="1"/>
</dbReference>
<dbReference type="AlphaFoldDB" id="A0A6M3KMJ7"/>
<name>A0A6M3KMJ7_9ZZZZ</name>